<dbReference type="InterPro" id="IPR036179">
    <property type="entry name" value="Ig-like_dom_sf"/>
</dbReference>
<evidence type="ECO:0000259" key="7">
    <source>
        <dbReference type="PROSITE" id="PS50835"/>
    </source>
</evidence>
<dbReference type="CDD" id="cd00096">
    <property type="entry name" value="Ig"/>
    <property type="match status" value="1"/>
</dbReference>
<dbReference type="InterPro" id="IPR013151">
    <property type="entry name" value="Immunoglobulin_dom"/>
</dbReference>
<protein>
    <recommendedName>
        <fullName evidence="7">Ig-like domain-containing protein</fullName>
    </recommendedName>
</protein>
<keyword evidence="5" id="KW-0812">Transmembrane</keyword>
<dbReference type="SMART" id="SM00408">
    <property type="entry name" value="IGc2"/>
    <property type="match status" value="2"/>
</dbReference>
<accession>A0A9D3PFY2</accession>
<dbReference type="Proteomes" id="UP001046870">
    <property type="component" value="Chromosome 22"/>
</dbReference>
<dbReference type="InterPro" id="IPR003599">
    <property type="entry name" value="Ig_sub"/>
</dbReference>
<dbReference type="SUPFAM" id="SSF48726">
    <property type="entry name" value="Immunoglobulin"/>
    <property type="match status" value="2"/>
</dbReference>
<keyword evidence="4" id="KW-0393">Immunoglobulin domain</keyword>
<sequence>MRVCSCDSLQCLLWSVLLVQTSDSCSTTITMLRDERYVGLGQNFSLTCEFVCIRPSIRLQWYKDNQSLSSTSSSQPTYTLTLHVVGARQNHSGIYYCQTQPPIATGNNMVIEVVDLALRVSRSLVELLEGEALELNCTAVSPLNATLFWVRGDCADGHNVSSRETLLIFPVSVQDSGNYHCCGSIPTFTPLHRASRVQVTVHDSGFLPHQLLLYLTSKALFAAAVILLVLCRGRCRAVKSSIA</sequence>
<dbReference type="OrthoDB" id="10012075at2759"/>
<dbReference type="Gene3D" id="2.60.40.10">
    <property type="entry name" value="Immunoglobulins"/>
    <property type="match status" value="2"/>
</dbReference>
<dbReference type="Pfam" id="PF13927">
    <property type="entry name" value="Ig_3"/>
    <property type="match status" value="1"/>
</dbReference>
<evidence type="ECO:0000256" key="3">
    <source>
        <dbReference type="ARBA" id="ARBA00023180"/>
    </source>
</evidence>
<feature type="signal peptide" evidence="6">
    <location>
        <begin position="1"/>
        <end position="24"/>
    </location>
</feature>
<evidence type="ECO:0000256" key="1">
    <source>
        <dbReference type="ARBA" id="ARBA00022729"/>
    </source>
</evidence>
<dbReference type="PANTHER" id="PTHR44337:SF20">
    <property type="entry name" value="CARCINOEMBRYONIC ANTIGEN-RELATED CELL ADHESION MOLECULE 5-RELATED"/>
    <property type="match status" value="1"/>
</dbReference>
<evidence type="ECO:0000256" key="5">
    <source>
        <dbReference type="SAM" id="Phobius"/>
    </source>
</evidence>
<dbReference type="EMBL" id="JAFDVH010000022">
    <property type="protein sequence ID" value="KAG7456518.1"/>
    <property type="molecule type" value="Genomic_DNA"/>
</dbReference>
<dbReference type="PROSITE" id="PS50835">
    <property type="entry name" value="IG_LIKE"/>
    <property type="match status" value="2"/>
</dbReference>
<dbReference type="InterPro" id="IPR052598">
    <property type="entry name" value="IgSF_CEA-related"/>
</dbReference>
<keyword evidence="1 6" id="KW-0732">Signal</keyword>
<feature type="domain" description="Ig-like" evidence="7">
    <location>
        <begin position="129"/>
        <end position="181"/>
    </location>
</feature>
<evidence type="ECO:0000313" key="9">
    <source>
        <dbReference type="Proteomes" id="UP001046870"/>
    </source>
</evidence>
<evidence type="ECO:0000256" key="4">
    <source>
        <dbReference type="ARBA" id="ARBA00023319"/>
    </source>
</evidence>
<dbReference type="InterPro" id="IPR003598">
    <property type="entry name" value="Ig_sub2"/>
</dbReference>
<feature type="chain" id="PRO_5039567003" description="Ig-like domain-containing protein" evidence="6">
    <location>
        <begin position="25"/>
        <end position="243"/>
    </location>
</feature>
<feature type="transmembrane region" description="Helical" evidence="5">
    <location>
        <begin position="211"/>
        <end position="231"/>
    </location>
</feature>
<feature type="domain" description="Ig-like" evidence="7">
    <location>
        <begin position="27"/>
        <end position="117"/>
    </location>
</feature>
<dbReference type="AlphaFoldDB" id="A0A9D3PFY2"/>
<dbReference type="SMART" id="SM00409">
    <property type="entry name" value="IG"/>
    <property type="match status" value="2"/>
</dbReference>
<comment type="caution">
    <text evidence="8">The sequence shown here is derived from an EMBL/GenBank/DDBJ whole genome shotgun (WGS) entry which is preliminary data.</text>
</comment>
<evidence type="ECO:0000313" key="8">
    <source>
        <dbReference type="EMBL" id="KAG7456518.1"/>
    </source>
</evidence>
<evidence type="ECO:0000256" key="6">
    <source>
        <dbReference type="SAM" id="SignalP"/>
    </source>
</evidence>
<organism evidence="8 9">
    <name type="scientific">Megalops atlanticus</name>
    <name type="common">Tarpon</name>
    <name type="synonym">Clupea gigantea</name>
    <dbReference type="NCBI Taxonomy" id="7932"/>
    <lineage>
        <taxon>Eukaryota</taxon>
        <taxon>Metazoa</taxon>
        <taxon>Chordata</taxon>
        <taxon>Craniata</taxon>
        <taxon>Vertebrata</taxon>
        <taxon>Euteleostomi</taxon>
        <taxon>Actinopterygii</taxon>
        <taxon>Neopterygii</taxon>
        <taxon>Teleostei</taxon>
        <taxon>Elopiformes</taxon>
        <taxon>Megalopidae</taxon>
        <taxon>Megalops</taxon>
    </lineage>
</organism>
<evidence type="ECO:0000256" key="2">
    <source>
        <dbReference type="ARBA" id="ARBA00023157"/>
    </source>
</evidence>
<proteinExistence type="predicted"/>
<dbReference type="Pfam" id="PF00047">
    <property type="entry name" value="ig"/>
    <property type="match status" value="1"/>
</dbReference>
<reference evidence="8" key="1">
    <citation type="submission" date="2021-01" db="EMBL/GenBank/DDBJ databases">
        <authorList>
            <person name="Zahm M."/>
            <person name="Roques C."/>
            <person name="Cabau C."/>
            <person name="Klopp C."/>
            <person name="Donnadieu C."/>
            <person name="Jouanno E."/>
            <person name="Lampietro C."/>
            <person name="Louis A."/>
            <person name="Herpin A."/>
            <person name="Echchiki A."/>
            <person name="Berthelot C."/>
            <person name="Parey E."/>
            <person name="Roest-Crollius H."/>
            <person name="Braasch I."/>
            <person name="Postlethwait J."/>
            <person name="Bobe J."/>
            <person name="Montfort J."/>
            <person name="Bouchez O."/>
            <person name="Begum T."/>
            <person name="Mejri S."/>
            <person name="Adams A."/>
            <person name="Chen W.-J."/>
            <person name="Guiguen Y."/>
        </authorList>
    </citation>
    <scope>NUCLEOTIDE SEQUENCE</scope>
    <source>
        <strain evidence="8">YG-15Mar2019-1</strain>
        <tissue evidence="8">Brain</tissue>
    </source>
</reference>
<name>A0A9D3PFY2_MEGAT</name>
<keyword evidence="9" id="KW-1185">Reference proteome</keyword>
<keyword evidence="5" id="KW-0472">Membrane</keyword>
<dbReference type="InterPro" id="IPR013783">
    <property type="entry name" value="Ig-like_fold"/>
</dbReference>
<keyword evidence="2" id="KW-1015">Disulfide bond</keyword>
<keyword evidence="5" id="KW-1133">Transmembrane helix</keyword>
<keyword evidence="3" id="KW-0325">Glycoprotein</keyword>
<dbReference type="PANTHER" id="PTHR44337">
    <property type="entry name" value="CARCINOEMBRYONIC ANTIGEN-RELATED CELL ADHESION MOLECULE 8"/>
    <property type="match status" value="1"/>
</dbReference>
<dbReference type="InterPro" id="IPR007110">
    <property type="entry name" value="Ig-like_dom"/>
</dbReference>
<gene>
    <name evidence="8" type="ORF">MATL_G00236780</name>
</gene>